<feature type="transmembrane region" description="Helical" evidence="7">
    <location>
        <begin position="257"/>
        <end position="277"/>
    </location>
</feature>
<keyword evidence="5 7" id="KW-1133">Transmembrane helix</keyword>
<evidence type="ECO:0000313" key="9">
    <source>
        <dbReference type="EMBL" id="GGF93422.1"/>
    </source>
</evidence>
<dbReference type="Proteomes" id="UP000644756">
    <property type="component" value="Unassembled WGS sequence"/>
</dbReference>
<evidence type="ECO:0000313" key="10">
    <source>
        <dbReference type="Proteomes" id="UP000644756"/>
    </source>
</evidence>
<feature type="transmembrane region" description="Helical" evidence="7">
    <location>
        <begin position="95"/>
        <end position="118"/>
    </location>
</feature>
<dbReference type="PANTHER" id="PTHR42718">
    <property type="entry name" value="MAJOR FACILITATOR SUPERFAMILY MULTIDRUG TRANSPORTER MFSC"/>
    <property type="match status" value="1"/>
</dbReference>
<evidence type="ECO:0000256" key="3">
    <source>
        <dbReference type="ARBA" id="ARBA00022475"/>
    </source>
</evidence>
<evidence type="ECO:0000256" key="5">
    <source>
        <dbReference type="ARBA" id="ARBA00022989"/>
    </source>
</evidence>
<sequence>MVDFRLLLAVAFGILLNPLNSSMIAVALSRLQEEYSLSFADSAWLISTYYLASAIGQPIMGKLSDSLGQKRLFIIGLSLVAAASMLAPLSPSFGWLIAFRIIQAIGSSTLYPAGMSAVRKAITKKQAQAFSFLSIFASTSAALGPSIGGFLIHYGDWPAIFLINFPFIIASFLLALKAFPKDETADKKTSFPDPAGIVLFSSSIISMLLFLLSLDGNVNWWMLAWCSASIAAFCFLENKMKHPFIDVRSLRSNTKAALVYVRFILVNVLFYSLFFGVPSYLQHVHGYESGLTGIVMLSVAGFGVVVSPIAARWIDRTDSSEPAIIAGAVFAITGTLLLLTVNNQSAPISIFLILSLLGCSNGFSSLGLQTALFRSVAPQDTGAASGLFMTSRYLGTILSSCLLGIIFKDQITTEQFHIVAVLGAGISSAVLLLTFFSSSREASLIQTSEFRR</sequence>
<feature type="transmembrane region" description="Helical" evidence="7">
    <location>
        <begin position="348"/>
        <end position="373"/>
    </location>
</feature>
<dbReference type="EMBL" id="BMGR01000002">
    <property type="protein sequence ID" value="GGF93422.1"/>
    <property type="molecule type" value="Genomic_DNA"/>
</dbReference>
<dbReference type="GO" id="GO:0005886">
    <property type="term" value="C:plasma membrane"/>
    <property type="evidence" value="ECO:0007669"/>
    <property type="project" value="UniProtKB-SubCell"/>
</dbReference>
<comment type="subcellular location">
    <subcellularLocation>
        <location evidence="1">Cell membrane</location>
        <topology evidence="1">Multi-pass membrane protein</topology>
    </subcellularLocation>
</comment>
<reference evidence="9" key="1">
    <citation type="journal article" date="2014" name="Int. J. Syst. Evol. Microbiol.">
        <title>Complete genome sequence of Corynebacterium casei LMG S-19264T (=DSM 44701T), isolated from a smear-ripened cheese.</title>
        <authorList>
            <consortium name="US DOE Joint Genome Institute (JGI-PGF)"/>
            <person name="Walter F."/>
            <person name="Albersmeier A."/>
            <person name="Kalinowski J."/>
            <person name="Ruckert C."/>
        </authorList>
    </citation>
    <scope>NUCLEOTIDE SEQUENCE</scope>
    <source>
        <strain evidence="9">CGMCC 1.12987</strain>
    </source>
</reference>
<name>A0A917CMF0_9BACL</name>
<reference evidence="9" key="2">
    <citation type="submission" date="2020-09" db="EMBL/GenBank/DDBJ databases">
        <authorList>
            <person name="Sun Q."/>
            <person name="Zhou Y."/>
        </authorList>
    </citation>
    <scope>NUCLEOTIDE SEQUENCE</scope>
    <source>
        <strain evidence="9">CGMCC 1.12987</strain>
    </source>
</reference>
<gene>
    <name evidence="9" type="primary">ywoD</name>
    <name evidence="9" type="ORF">GCM10010916_08510</name>
</gene>
<dbReference type="InterPro" id="IPR020846">
    <property type="entry name" value="MFS_dom"/>
</dbReference>
<feature type="transmembrane region" description="Helical" evidence="7">
    <location>
        <begin position="418"/>
        <end position="436"/>
    </location>
</feature>
<dbReference type="InterPro" id="IPR036259">
    <property type="entry name" value="MFS_trans_sf"/>
</dbReference>
<dbReference type="RefSeq" id="WP_188529325.1">
    <property type="nucleotide sequence ID" value="NZ_BMGR01000002.1"/>
</dbReference>
<dbReference type="AlphaFoldDB" id="A0A917CMF0"/>
<keyword evidence="6 7" id="KW-0472">Membrane</keyword>
<keyword evidence="3" id="KW-1003">Cell membrane</keyword>
<organism evidence="9 10">
    <name type="scientific">Paenibacillus abyssi</name>
    <dbReference type="NCBI Taxonomy" id="1340531"/>
    <lineage>
        <taxon>Bacteria</taxon>
        <taxon>Bacillati</taxon>
        <taxon>Bacillota</taxon>
        <taxon>Bacilli</taxon>
        <taxon>Bacillales</taxon>
        <taxon>Paenibacillaceae</taxon>
        <taxon>Paenibacillus</taxon>
    </lineage>
</organism>
<evidence type="ECO:0000256" key="7">
    <source>
        <dbReference type="SAM" id="Phobius"/>
    </source>
</evidence>
<feature type="transmembrane region" description="Helical" evidence="7">
    <location>
        <begin position="159"/>
        <end position="179"/>
    </location>
</feature>
<protein>
    <submittedName>
        <fullName evidence="9">MFS-type transporter YwoD</fullName>
    </submittedName>
</protein>
<feature type="transmembrane region" description="Helical" evidence="7">
    <location>
        <begin position="130"/>
        <end position="153"/>
    </location>
</feature>
<keyword evidence="4 7" id="KW-0812">Transmembrane</keyword>
<dbReference type="InterPro" id="IPR011701">
    <property type="entry name" value="MFS"/>
</dbReference>
<feature type="transmembrane region" description="Helical" evidence="7">
    <location>
        <begin position="218"/>
        <end position="236"/>
    </location>
</feature>
<evidence type="ECO:0000256" key="4">
    <source>
        <dbReference type="ARBA" id="ARBA00022692"/>
    </source>
</evidence>
<accession>A0A917CMF0</accession>
<keyword evidence="2" id="KW-0813">Transport</keyword>
<evidence type="ECO:0000256" key="6">
    <source>
        <dbReference type="ARBA" id="ARBA00023136"/>
    </source>
</evidence>
<dbReference type="Gene3D" id="1.20.1720.10">
    <property type="entry name" value="Multidrug resistance protein D"/>
    <property type="match status" value="1"/>
</dbReference>
<feature type="transmembrane region" description="Helical" evidence="7">
    <location>
        <begin position="289"/>
        <end position="311"/>
    </location>
</feature>
<evidence type="ECO:0000259" key="8">
    <source>
        <dbReference type="PROSITE" id="PS50850"/>
    </source>
</evidence>
<dbReference type="CDD" id="cd17321">
    <property type="entry name" value="MFS_MMR_MDR_like"/>
    <property type="match status" value="1"/>
</dbReference>
<proteinExistence type="predicted"/>
<feature type="transmembrane region" description="Helical" evidence="7">
    <location>
        <begin position="323"/>
        <end position="342"/>
    </location>
</feature>
<dbReference type="GO" id="GO:0022857">
    <property type="term" value="F:transmembrane transporter activity"/>
    <property type="evidence" value="ECO:0007669"/>
    <property type="project" value="InterPro"/>
</dbReference>
<evidence type="ECO:0000256" key="1">
    <source>
        <dbReference type="ARBA" id="ARBA00004651"/>
    </source>
</evidence>
<dbReference type="Gene3D" id="1.20.1250.20">
    <property type="entry name" value="MFS general substrate transporter like domains"/>
    <property type="match status" value="1"/>
</dbReference>
<feature type="transmembrane region" description="Helical" evidence="7">
    <location>
        <begin position="191"/>
        <end position="212"/>
    </location>
</feature>
<feature type="transmembrane region" description="Helical" evidence="7">
    <location>
        <begin position="72"/>
        <end position="89"/>
    </location>
</feature>
<evidence type="ECO:0000256" key="2">
    <source>
        <dbReference type="ARBA" id="ARBA00022448"/>
    </source>
</evidence>
<feature type="transmembrane region" description="Helical" evidence="7">
    <location>
        <begin position="43"/>
        <end position="60"/>
    </location>
</feature>
<feature type="transmembrane region" description="Helical" evidence="7">
    <location>
        <begin position="385"/>
        <end position="406"/>
    </location>
</feature>
<dbReference type="SUPFAM" id="SSF103473">
    <property type="entry name" value="MFS general substrate transporter"/>
    <property type="match status" value="1"/>
</dbReference>
<comment type="caution">
    <text evidence="9">The sequence shown here is derived from an EMBL/GenBank/DDBJ whole genome shotgun (WGS) entry which is preliminary data.</text>
</comment>
<keyword evidence="10" id="KW-1185">Reference proteome</keyword>
<dbReference type="PANTHER" id="PTHR42718:SF46">
    <property type="entry name" value="BLR6921 PROTEIN"/>
    <property type="match status" value="1"/>
</dbReference>
<dbReference type="Pfam" id="PF07690">
    <property type="entry name" value="MFS_1"/>
    <property type="match status" value="1"/>
</dbReference>
<feature type="domain" description="Major facilitator superfamily (MFS) profile" evidence="8">
    <location>
        <begin position="6"/>
        <end position="441"/>
    </location>
</feature>
<dbReference type="PROSITE" id="PS50850">
    <property type="entry name" value="MFS"/>
    <property type="match status" value="1"/>
</dbReference>